<dbReference type="InterPro" id="IPR009003">
    <property type="entry name" value="Peptidase_S1_PA"/>
</dbReference>
<evidence type="ECO:0000256" key="2">
    <source>
        <dbReference type="SAM" id="SignalP"/>
    </source>
</evidence>
<dbReference type="InterPro" id="IPR043504">
    <property type="entry name" value="Peptidase_S1_PA_chymotrypsin"/>
</dbReference>
<dbReference type="Proteomes" id="UP001057702">
    <property type="component" value="Unassembled WGS sequence"/>
</dbReference>
<sequence length="282" mass="29344">MELHTRARATRAGAVVAALLTAALLSSATTTNRSSAAHTAALPQAAALSPGPAAARAAAAVSSLVHELPNFPDSYRVGALFALTGQVHHYCTASVVDSPHRNLVITAAHCVHSGAGGGYRSGLGFAPGYRDSTYPAGMWRVHSELVAPGWRESTDPDVDVAFLVMEPRDGRNIEDVVGGNPLETGGQPGRTRMIGYPDTTDAPVSCTGTATRYSDTQLRIYCPGFTAGTSGGPWLADPDPWGGGDVTGVIGGYQYGGNSPDISYSSYFDDQVEALYEQAATE</sequence>
<protein>
    <submittedName>
        <fullName evidence="3">Trypsin-like peptidase domain-containing protein</fullName>
    </submittedName>
</protein>
<accession>A0ABT1PQW4</accession>
<dbReference type="InterPro" id="IPR050966">
    <property type="entry name" value="Glutamyl_endopeptidase"/>
</dbReference>
<comment type="caution">
    <text evidence="3">The sequence shown here is derived from an EMBL/GenBank/DDBJ whole genome shotgun (WGS) entry which is preliminary data.</text>
</comment>
<evidence type="ECO:0000313" key="4">
    <source>
        <dbReference type="Proteomes" id="UP001057702"/>
    </source>
</evidence>
<dbReference type="PROSITE" id="PS00134">
    <property type="entry name" value="TRYPSIN_HIS"/>
    <property type="match status" value="1"/>
</dbReference>
<dbReference type="EMBL" id="JANFNG010000002">
    <property type="protein sequence ID" value="MCQ4080058.1"/>
    <property type="molecule type" value="Genomic_DNA"/>
</dbReference>
<name>A0ABT1PQW4_9ACTN</name>
<reference evidence="3" key="1">
    <citation type="submission" date="2022-06" db="EMBL/GenBank/DDBJ databases">
        <title>Draft genome sequence of Streptomyces sp. RB6PN25 isolated from peat swamp forest in Thailand.</title>
        <authorList>
            <person name="Duangmal K."/>
            <person name="Klaysubun C."/>
        </authorList>
    </citation>
    <scope>NUCLEOTIDE SEQUENCE</scope>
    <source>
        <strain evidence="3">RB6PN25</strain>
    </source>
</reference>
<dbReference type="InterPro" id="IPR018114">
    <property type="entry name" value="TRYPSIN_HIS"/>
</dbReference>
<keyword evidence="4" id="KW-1185">Reference proteome</keyword>
<feature type="chain" id="PRO_5045562659" evidence="2">
    <location>
        <begin position="29"/>
        <end position="282"/>
    </location>
</feature>
<proteinExistence type="predicted"/>
<dbReference type="Pfam" id="PF13365">
    <property type="entry name" value="Trypsin_2"/>
    <property type="match status" value="1"/>
</dbReference>
<feature type="signal peptide" evidence="2">
    <location>
        <begin position="1"/>
        <end position="28"/>
    </location>
</feature>
<evidence type="ECO:0000256" key="1">
    <source>
        <dbReference type="ARBA" id="ARBA00022729"/>
    </source>
</evidence>
<dbReference type="RefSeq" id="WP_255918919.1">
    <property type="nucleotide sequence ID" value="NZ_JANFNG010000002.1"/>
</dbReference>
<organism evidence="3 4">
    <name type="scientific">Streptomyces humicola</name>
    <dbReference type="NCBI Taxonomy" id="2953240"/>
    <lineage>
        <taxon>Bacteria</taxon>
        <taxon>Bacillati</taxon>
        <taxon>Actinomycetota</taxon>
        <taxon>Actinomycetes</taxon>
        <taxon>Kitasatosporales</taxon>
        <taxon>Streptomycetaceae</taxon>
        <taxon>Streptomyces</taxon>
    </lineage>
</organism>
<dbReference type="SUPFAM" id="SSF50494">
    <property type="entry name" value="Trypsin-like serine proteases"/>
    <property type="match status" value="1"/>
</dbReference>
<dbReference type="Gene3D" id="2.40.10.10">
    <property type="entry name" value="Trypsin-like serine proteases"/>
    <property type="match status" value="2"/>
</dbReference>
<gene>
    <name evidence="3" type="ORF">NGB36_05490</name>
</gene>
<evidence type="ECO:0000313" key="3">
    <source>
        <dbReference type="EMBL" id="MCQ4080058.1"/>
    </source>
</evidence>
<keyword evidence="1 2" id="KW-0732">Signal</keyword>
<dbReference type="PANTHER" id="PTHR15462">
    <property type="entry name" value="SERINE PROTEASE"/>
    <property type="match status" value="1"/>
</dbReference>